<feature type="region of interest" description="Disordered" evidence="8">
    <location>
        <begin position="42"/>
        <end position="61"/>
    </location>
</feature>
<dbReference type="Pfam" id="PF04515">
    <property type="entry name" value="Choline_transpo"/>
    <property type="match status" value="1"/>
</dbReference>
<keyword evidence="5 7" id="KW-0472">Membrane</keyword>
<comment type="similarity">
    <text evidence="2 7">Belongs to the CTL (choline transporter-like) family.</text>
</comment>
<sequence length="709" mass="81567">MSDKNVNKEPDGMPQPDPYNQNIEKSAVVNINNYNLYESLPRDESTESDLKNNRRKDSVPKPRGEFRCRDVPFLVLFIVFWVGMAVISLHTFVTAPYDTLLYGRNSYKNLCGSENYEDYKYVAYVLSTEQMIRAENPVKYKVCANVCPGDYLLYSKDLYIEENNQTVYYLANLDFRNETYQENYLSVVNFKNLTNYYEINEKVKKLSEYDNLFVPSVSVFNRCIPDLEIFGLGSWSEGLQGGVDFSTRVYQSVLDSIDIILMVAGISLGLTFIWLIFTYFFTGIFIWCSVILSIVASGAVTVFSWYIYTQSDDEEAIRSSILNTNNPYVNKYLYNKKAFLIISIILSILFVIEVLFFIFARKRISFGIKIVKEAGKAVMKYPFLSLIPLIQFILIIILTVFFSLIFSPVTITSREEISTKTRETIAKHTPLKEDNISVKSYGLIIELYVVLGYYWTYYFIKALGKTTICGTIATWYWAPKKDNGRRKYQSNAIIKTFIRIVYYNLGSLALGSLILGIISVIKYILAKIQHLAEKNKESEFVKCCIRCTRCCVGCIDKIVKFITKNAYVEIAIYGYSFCKSSIKAGKLIIRNAFRVIVVGKIGDLIFTLGKVLVVATTMFLTFLILKNKNIQDTYLLSIPLIIAFFLSLTIISIFMTVLNSAIDTIFISVCEDLERNDGSPERPYYMRKRLRRLLVKDNKSEKEKVKNMY</sequence>
<evidence type="ECO:0000256" key="2">
    <source>
        <dbReference type="ARBA" id="ARBA00007168"/>
    </source>
</evidence>
<keyword evidence="6" id="KW-0325">Glycoprotein</keyword>
<dbReference type="AlphaFoldDB" id="A0A1Y2DAJ2"/>
<feature type="transmembrane region" description="Helical" evidence="7">
    <location>
        <begin position="338"/>
        <end position="360"/>
    </location>
</feature>
<evidence type="ECO:0000313" key="9">
    <source>
        <dbReference type="EMBL" id="ORY56292.1"/>
    </source>
</evidence>
<dbReference type="InterPro" id="IPR007603">
    <property type="entry name" value="Choline_transptr-like"/>
</dbReference>
<feature type="transmembrane region" description="Helical" evidence="7">
    <location>
        <begin position="381"/>
        <end position="406"/>
    </location>
</feature>
<evidence type="ECO:0000256" key="4">
    <source>
        <dbReference type="ARBA" id="ARBA00022989"/>
    </source>
</evidence>
<keyword evidence="3 7" id="KW-0812">Transmembrane</keyword>
<evidence type="ECO:0000256" key="7">
    <source>
        <dbReference type="RuleBase" id="RU368066"/>
    </source>
</evidence>
<feature type="transmembrane region" description="Helical" evidence="7">
    <location>
        <begin position="71"/>
        <end position="93"/>
    </location>
</feature>
<feature type="transmembrane region" description="Helical" evidence="7">
    <location>
        <begin position="604"/>
        <end position="625"/>
    </location>
</feature>
<dbReference type="PANTHER" id="PTHR12385:SF14">
    <property type="entry name" value="CHOLINE TRANSPORTER-LIKE 2"/>
    <property type="match status" value="1"/>
</dbReference>
<comment type="caution">
    <text evidence="9">The sequence shown here is derived from an EMBL/GenBank/DDBJ whole genome shotgun (WGS) entry which is preliminary data.</text>
</comment>
<feature type="transmembrane region" description="Helical" evidence="7">
    <location>
        <begin position="634"/>
        <end position="658"/>
    </location>
</feature>
<dbReference type="Proteomes" id="UP000193920">
    <property type="component" value="Unassembled WGS sequence"/>
</dbReference>
<keyword evidence="10" id="KW-1185">Reference proteome</keyword>
<feature type="transmembrane region" description="Helical" evidence="7">
    <location>
        <begin position="259"/>
        <end position="277"/>
    </location>
</feature>
<dbReference type="GO" id="GO:0005886">
    <property type="term" value="C:plasma membrane"/>
    <property type="evidence" value="ECO:0007669"/>
    <property type="project" value="UniProtKB-SubCell"/>
</dbReference>
<evidence type="ECO:0000256" key="6">
    <source>
        <dbReference type="ARBA" id="ARBA00023180"/>
    </source>
</evidence>
<comment type="subcellular location">
    <subcellularLocation>
        <location evidence="7">Cell membrane</location>
        <topology evidence="7">Multi-pass membrane protein</topology>
    </subcellularLocation>
    <subcellularLocation>
        <location evidence="1">Membrane</location>
        <topology evidence="1">Multi-pass membrane protein</topology>
    </subcellularLocation>
</comment>
<organism evidence="9 10">
    <name type="scientific">Neocallimastix californiae</name>
    <dbReference type="NCBI Taxonomy" id="1754190"/>
    <lineage>
        <taxon>Eukaryota</taxon>
        <taxon>Fungi</taxon>
        <taxon>Fungi incertae sedis</taxon>
        <taxon>Chytridiomycota</taxon>
        <taxon>Chytridiomycota incertae sedis</taxon>
        <taxon>Neocallimastigomycetes</taxon>
        <taxon>Neocallimastigales</taxon>
        <taxon>Neocallimastigaceae</taxon>
        <taxon>Neocallimastix</taxon>
    </lineage>
</organism>
<dbReference type="PANTHER" id="PTHR12385">
    <property type="entry name" value="CHOLINE TRANSPORTER-LIKE (SLC FAMILY 44)"/>
    <property type="match status" value="1"/>
</dbReference>
<dbReference type="OrthoDB" id="420519at2759"/>
<feature type="region of interest" description="Disordered" evidence="8">
    <location>
        <begin position="1"/>
        <end position="22"/>
    </location>
</feature>
<evidence type="ECO:0000256" key="8">
    <source>
        <dbReference type="SAM" id="MobiDB-lite"/>
    </source>
</evidence>
<dbReference type="EMBL" id="MCOG01000074">
    <property type="protein sequence ID" value="ORY56292.1"/>
    <property type="molecule type" value="Genomic_DNA"/>
</dbReference>
<protein>
    <recommendedName>
        <fullName evidence="7">Protein PNS1</fullName>
    </recommendedName>
</protein>
<evidence type="ECO:0000256" key="1">
    <source>
        <dbReference type="ARBA" id="ARBA00004141"/>
    </source>
</evidence>
<dbReference type="STRING" id="1754190.A0A1Y2DAJ2"/>
<feature type="transmembrane region" description="Helical" evidence="7">
    <location>
        <begin position="457"/>
        <end position="479"/>
    </location>
</feature>
<reference evidence="9 10" key="1">
    <citation type="submission" date="2016-08" db="EMBL/GenBank/DDBJ databases">
        <title>A Parts List for Fungal Cellulosomes Revealed by Comparative Genomics.</title>
        <authorList>
            <consortium name="DOE Joint Genome Institute"/>
            <person name="Haitjema C.H."/>
            <person name="Gilmore S.P."/>
            <person name="Henske J.K."/>
            <person name="Solomon K.V."/>
            <person name="De Groot R."/>
            <person name="Kuo A."/>
            <person name="Mondo S.J."/>
            <person name="Salamov A.A."/>
            <person name="Labutti K."/>
            <person name="Zhao Z."/>
            <person name="Chiniquy J."/>
            <person name="Barry K."/>
            <person name="Brewer H.M."/>
            <person name="Purvine S.O."/>
            <person name="Wright A.T."/>
            <person name="Boxma B."/>
            <person name="Van Alen T."/>
            <person name="Hackstein J.H."/>
            <person name="Baker S.E."/>
            <person name="Grigoriev I.V."/>
            <person name="O'Malley M.A."/>
        </authorList>
    </citation>
    <scope>NUCLEOTIDE SEQUENCE [LARGE SCALE GENOMIC DNA]</scope>
    <source>
        <strain evidence="9 10">G1</strain>
    </source>
</reference>
<evidence type="ECO:0000256" key="3">
    <source>
        <dbReference type="ARBA" id="ARBA00022692"/>
    </source>
</evidence>
<comment type="function">
    <text evidence="7">Probably involved in transport through the plasma membrane.</text>
</comment>
<name>A0A1Y2DAJ2_9FUNG</name>
<evidence type="ECO:0000313" key="10">
    <source>
        <dbReference type="Proteomes" id="UP000193920"/>
    </source>
</evidence>
<feature type="compositionally biased region" description="Basic and acidic residues" evidence="8">
    <location>
        <begin position="1"/>
        <end position="11"/>
    </location>
</feature>
<proteinExistence type="inferred from homology"/>
<feature type="transmembrane region" description="Helical" evidence="7">
    <location>
        <begin position="284"/>
        <end position="308"/>
    </location>
</feature>
<keyword evidence="4 7" id="KW-1133">Transmembrane helix</keyword>
<accession>A0A1Y2DAJ2</accession>
<evidence type="ECO:0000256" key="5">
    <source>
        <dbReference type="ARBA" id="ARBA00023136"/>
    </source>
</evidence>
<gene>
    <name evidence="9" type="ORF">LY90DRAFT_669470</name>
</gene>
<dbReference type="GO" id="GO:0022857">
    <property type="term" value="F:transmembrane transporter activity"/>
    <property type="evidence" value="ECO:0007669"/>
    <property type="project" value="UniProtKB-UniRule"/>
</dbReference>
<feature type="transmembrane region" description="Helical" evidence="7">
    <location>
        <begin position="500"/>
        <end position="525"/>
    </location>
</feature>